<reference evidence="2" key="1">
    <citation type="submission" date="2018-05" db="EMBL/GenBank/DDBJ databases">
        <authorList>
            <person name="Lanie J.A."/>
            <person name="Ng W.-L."/>
            <person name="Kazmierczak K.M."/>
            <person name="Andrzejewski T.M."/>
            <person name="Davidsen T.M."/>
            <person name="Wayne K.J."/>
            <person name="Tettelin H."/>
            <person name="Glass J.I."/>
            <person name="Rusch D."/>
            <person name="Podicherti R."/>
            <person name="Tsui H.-C.T."/>
            <person name="Winkler M.E."/>
        </authorList>
    </citation>
    <scope>NUCLEOTIDE SEQUENCE</scope>
</reference>
<dbReference type="InterPro" id="IPR004551">
    <property type="entry name" value="Dphthn_synthase"/>
</dbReference>
<dbReference type="AlphaFoldDB" id="A0A382VTE3"/>
<proteinExistence type="predicted"/>
<dbReference type="PANTHER" id="PTHR10882:SF0">
    <property type="entry name" value="DIPHTHINE METHYL ESTER SYNTHASE"/>
    <property type="match status" value="1"/>
</dbReference>
<gene>
    <name evidence="2" type="ORF">METZ01_LOCUS402626</name>
</gene>
<dbReference type="InterPro" id="IPR000878">
    <property type="entry name" value="4pyrrol_Mease"/>
</dbReference>
<dbReference type="InterPro" id="IPR014777">
    <property type="entry name" value="4pyrrole_Mease_sub1"/>
</dbReference>
<organism evidence="2">
    <name type="scientific">marine metagenome</name>
    <dbReference type="NCBI Taxonomy" id="408172"/>
    <lineage>
        <taxon>unclassified sequences</taxon>
        <taxon>metagenomes</taxon>
        <taxon>ecological metagenomes</taxon>
    </lineage>
</organism>
<feature type="domain" description="Tetrapyrrole methylase" evidence="1">
    <location>
        <begin position="6"/>
        <end position="116"/>
    </location>
</feature>
<evidence type="ECO:0000259" key="1">
    <source>
        <dbReference type="Pfam" id="PF00590"/>
    </source>
</evidence>
<dbReference type="GO" id="GO:0004164">
    <property type="term" value="F:diphthine synthase activity"/>
    <property type="evidence" value="ECO:0007669"/>
    <property type="project" value="InterPro"/>
</dbReference>
<dbReference type="InterPro" id="IPR035996">
    <property type="entry name" value="4pyrrol_Methylase_sf"/>
</dbReference>
<dbReference type="EMBL" id="UINC01154467">
    <property type="protein sequence ID" value="SVD49772.1"/>
    <property type="molecule type" value="Genomic_DNA"/>
</dbReference>
<protein>
    <recommendedName>
        <fullName evidence="1">Tetrapyrrole methylase domain-containing protein</fullName>
    </recommendedName>
</protein>
<name>A0A382VTE3_9ZZZZ</name>
<sequence>MGENGLWLIGLGPGDLQQMTVAALDAARSADYRYLEGYTALLPPDELVNMEGLIGPWELRMRSAVEEPHDLLSLAQTAKVALLVVVDPLQATTHVDLQIRCEEMGLPCHVEHGVSIT</sequence>
<accession>A0A382VTE3</accession>
<dbReference type="Pfam" id="PF00590">
    <property type="entry name" value="TP_methylase"/>
    <property type="match status" value="1"/>
</dbReference>
<feature type="non-terminal residue" evidence="2">
    <location>
        <position position="117"/>
    </location>
</feature>
<dbReference type="Gene3D" id="3.40.1010.10">
    <property type="entry name" value="Cobalt-precorrin-4 Transmethylase, Domain 1"/>
    <property type="match status" value="1"/>
</dbReference>
<dbReference type="GO" id="GO:0017183">
    <property type="term" value="P:protein histidyl modification to diphthamide"/>
    <property type="evidence" value="ECO:0007669"/>
    <property type="project" value="InterPro"/>
</dbReference>
<dbReference type="PANTHER" id="PTHR10882">
    <property type="entry name" value="DIPHTHINE SYNTHASE"/>
    <property type="match status" value="1"/>
</dbReference>
<evidence type="ECO:0000313" key="2">
    <source>
        <dbReference type="EMBL" id="SVD49772.1"/>
    </source>
</evidence>
<dbReference type="SUPFAM" id="SSF53790">
    <property type="entry name" value="Tetrapyrrole methylase"/>
    <property type="match status" value="1"/>
</dbReference>